<accession>A0A1I5FZ58</accession>
<dbReference type="STRING" id="1005928.SAMN04487859_12326"/>
<evidence type="ECO:0000259" key="3">
    <source>
        <dbReference type="Pfam" id="PF13505"/>
    </source>
</evidence>
<keyword evidence="5" id="KW-1185">Reference proteome</keyword>
<dbReference type="Proteomes" id="UP000198599">
    <property type="component" value="Unassembled WGS sequence"/>
</dbReference>
<evidence type="ECO:0000313" key="5">
    <source>
        <dbReference type="Proteomes" id="UP000198599"/>
    </source>
</evidence>
<proteinExistence type="predicted"/>
<name>A0A1I5FZ58_9RHOB</name>
<dbReference type="InterPro" id="IPR011250">
    <property type="entry name" value="OMP/PagP_B-barrel"/>
</dbReference>
<evidence type="ECO:0000256" key="2">
    <source>
        <dbReference type="SAM" id="SignalP"/>
    </source>
</evidence>
<dbReference type="EMBL" id="FOVP01000023">
    <property type="protein sequence ID" value="SFO28936.1"/>
    <property type="molecule type" value="Genomic_DNA"/>
</dbReference>
<dbReference type="AlphaFoldDB" id="A0A1I5FZ58"/>
<keyword evidence="1 2" id="KW-0732">Signal</keyword>
<dbReference type="InterPro" id="IPR027385">
    <property type="entry name" value="Beta-barrel_OMP"/>
</dbReference>
<dbReference type="RefSeq" id="WP_092841688.1">
    <property type="nucleotide sequence ID" value="NZ_FOVP01000023.1"/>
</dbReference>
<dbReference type="OrthoDB" id="268975at2"/>
<protein>
    <submittedName>
        <fullName evidence="4">Opacity protein</fullName>
    </submittedName>
</protein>
<evidence type="ECO:0000313" key="4">
    <source>
        <dbReference type="EMBL" id="SFO28936.1"/>
    </source>
</evidence>
<feature type="signal peptide" evidence="2">
    <location>
        <begin position="1"/>
        <end position="21"/>
    </location>
</feature>
<dbReference type="SUPFAM" id="SSF56925">
    <property type="entry name" value="OMPA-like"/>
    <property type="match status" value="1"/>
</dbReference>
<evidence type="ECO:0000256" key="1">
    <source>
        <dbReference type="ARBA" id="ARBA00022729"/>
    </source>
</evidence>
<gene>
    <name evidence="4" type="ORF">SAMN04487859_12326</name>
</gene>
<sequence>MLKTTTALAAVTALMAAPAFAGSPEAPAPEPVIAAAVPVAPASPNWTGFYAGGEIGYGDFDSTPGPSEDGILGGVILGYDYDLGNNVVVGGGLDYDFADIDGLDEIFRAKLRAGYKIGNGLLYGTGGYTIASTDNAGSDDGYVVGAGYEHMINQSFSVGGEVLYHDYGSFNNSGADLDGTTAQIRAAFRF</sequence>
<reference evidence="5" key="1">
    <citation type="submission" date="2016-10" db="EMBL/GenBank/DDBJ databases">
        <authorList>
            <person name="Varghese N."/>
            <person name="Submissions S."/>
        </authorList>
    </citation>
    <scope>NUCLEOTIDE SEQUENCE [LARGE SCALE GENOMIC DNA]</scope>
    <source>
        <strain evidence="5">DSM 28463</strain>
    </source>
</reference>
<feature type="chain" id="PRO_5011464887" evidence="2">
    <location>
        <begin position="22"/>
        <end position="190"/>
    </location>
</feature>
<dbReference type="Pfam" id="PF13505">
    <property type="entry name" value="OMP_b-brl"/>
    <property type="match status" value="1"/>
</dbReference>
<organism evidence="4 5">
    <name type="scientific">Roseovarius lutimaris</name>
    <dbReference type="NCBI Taxonomy" id="1005928"/>
    <lineage>
        <taxon>Bacteria</taxon>
        <taxon>Pseudomonadati</taxon>
        <taxon>Pseudomonadota</taxon>
        <taxon>Alphaproteobacteria</taxon>
        <taxon>Rhodobacterales</taxon>
        <taxon>Roseobacteraceae</taxon>
        <taxon>Roseovarius</taxon>
    </lineage>
</organism>
<feature type="domain" description="Outer membrane protein beta-barrel" evidence="3">
    <location>
        <begin position="33"/>
        <end position="190"/>
    </location>
</feature>